<reference evidence="2 3" key="1">
    <citation type="journal article" date="2015" name="Genome Biol. Evol.">
        <title>Comparative Genomics of a Bacterivorous Green Alga Reveals Evolutionary Causalities and Consequences of Phago-Mixotrophic Mode of Nutrition.</title>
        <authorList>
            <person name="Burns J.A."/>
            <person name="Paasch A."/>
            <person name="Narechania A."/>
            <person name="Kim E."/>
        </authorList>
    </citation>
    <scope>NUCLEOTIDE SEQUENCE [LARGE SCALE GENOMIC DNA]</scope>
    <source>
        <strain evidence="2 3">PLY_AMNH</strain>
    </source>
</reference>
<protein>
    <submittedName>
        <fullName evidence="2">Uncharacterized protein</fullName>
    </submittedName>
</protein>
<evidence type="ECO:0000256" key="1">
    <source>
        <dbReference type="SAM" id="MobiDB-lite"/>
    </source>
</evidence>
<dbReference type="AlphaFoldDB" id="A0AAE0BD73"/>
<comment type="caution">
    <text evidence="2">The sequence shown here is derived from an EMBL/GenBank/DDBJ whole genome shotgun (WGS) entry which is preliminary data.</text>
</comment>
<evidence type="ECO:0000313" key="2">
    <source>
        <dbReference type="EMBL" id="KAK3233823.1"/>
    </source>
</evidence>
<proteinExistence type="predicted"/>
<feature type="region of interest" description="Disordered" evidence="1">
    <location>
        <begin position="141"/>
        <end position="169"/>
    </location>
</feature>
<sequence length="183" mass="19055">MLLSLAVAWRDIDVCDQENSAESKNLSTAIMANKPLAALICTAMLSSVNEAPTDPAIFPWLLCEVFDSESEGRLAWVVAHAAMTIPSVTVVDLLNYAEAGTLEIGVPTRRLQKIAGVLEFLAERAADQVAAAMVAAARSTHSASADRGSRPSTDEVALPGGADEAALPGGADEYGRGGLAWGC</sequence>
<keyword evidence="3" id="KW-1185">Reference proteome</keyword>
<gene>
    <name evidence="2" type="ORF">CYMTET_55908</name>
</gene>
<name>A0AAE0BD73_9CHLO</name>
<dbReference type="Proteomes" id="UP001190700">
    <property type="component" value="Unassembled WGS sequence"/>
</dbReference>
<accession>A0AAE0BD73</accession>
<evidence type="ECO:0000313" key="3">
    <source>
        <dbReference type="Proteomes" id="UP001190700"/>
    </source>
</evidence>
<organism evidence="2 3">
    <name type="scientific">Cymbomonas tetramitiformis</name>
    <dbReference type="NCBI Taxonomy" id="36881"/>
    <lineage>
        <taxon>Eukaryota</taxon>
        <taxon>Viridiplantae</taxon>
        <taxon>Chlorophyta</taxon>
        <taxon>Pyramimonadophyceae</taxon>
        <taxon>Pyramimonadales</taxon>
        <taxon>Pyramimonadaceae</taxon>
        <taxon>Cymbomonas</taxon>
    </lineage>
</organism>
<dbReference type="EMBL" id="LGRX02035623">
    <property type="protein sequence ID" value="KAK3233823.1"/>
    <property type="molecule type" value="Genomic_DNA"/>
</dbReference>